<dbReference type="EMBL" id="CAVMBE010000027">
    <property type="protein sequence ID" value="CAK4020167.1"/>
    <property type="molecule type" value="Genomic_DNA"/>
</dbReference>
<evidence type="ECO:0000256" key="3">
    <source>
        <dbReference type="SAM" id="Coils"/>
    </source>
</evidence>
<feature type="compositionally biased region" description="Pro residues" evidence="4">
    <location>
        <begin position="164"/>
        <end position="178"/>
    </location>
</feature>
<gene>
    <name evidence="6" type="ORF">LECACI_7A004725</name>
</gene>
<organism evidence="6 7">
    <name type="scientific">Lecanosticta acicola</name>
    <dbReference type="NCBI Taxonomy" id="111012"/>
    <lineage>
        <taxon>Eukaryota</taxon>
        <taxon>Fungi</taxon>
        <taxon>Dikarya</taxon>
        <taxon>Ascomycota</taxon>
        <taxon>Pezizomycotina</taxon>
        <taxon>Dothideomycetes</taxon>
        <taxon>Dothideomycetidae</taxon>
        <taxon>Mycosphaerellales</taxon>
        <taxon>Mycosphaerellaceae</taxon>
        <taxon>Lecanosticta</taxon>
    </lineage>
</organism>
<feature type="region of interest" description="Disordered" evidence="4">
    <location>
        <begin position="64"/>
        <end position="226"/>
    </location>
</feature>
<name>A0AAI8YZB5_9PEZI</name>
<evidence type="ECO:0000256" key="1">
    <source>
        <dbReference type="ARBA" id="ARBA00004123"/>
    </source>
</evidence>
<evidence type="ECO:0000313" key="6">
    <source>
        <dbReference type="EMBL" id="CAK4020167.1"/>
    </source>
</evidence>
<dbReference type="GO" id="GO:0005634">
    <property type="term" value="C:nucleus"/>
    <property type="evidence" value="ECO:0007669"/>
    <property type="project" value="UniProtKB-SubCell"/>
</dbReference>
<keyword evidence="3" id="KW-0175">Coiled coil</keyword>
<evidence type="ECO:0000256" key="2">
    <source>
        <dbReference type="ARBA" id="ARBA00023242"/>
    </source>
</evidence>
<dbReference type="Pfam" id="PF24245">
    <property type="entry name" value="INO80F"/>
    <property type="match status" value="1"/>
</dbReference>
<keyword evidence="7" id="KW-1185">Reference proteome</keyword>
<keyword evidence="2" id="KW-0539">Nucleus</keyword>
<evidence type="ECO:0000313" key="7">
    <source>
        <dbReference type="Proteomes" id="UP001296104"/>
    </source>
</evidence>
<dbReference type="InterPro" id="IPR056513">
    <property type="entry name" value="INO80F"/>
</dbReference>
<evidence type="ECO:0000259" key="5">
    <source>
        <dbReference type="Pfam" id="PF24245"/>
    </source>
</evidence>
<comment type="caution">
    <text evidence="6">The sequence shown here is derived from an EMBL/GenBank/DDBJ whole genome shotgun (WGS) entry which is preliminary data.</text>
</comment>
<feature type="domain" description="INO80 complex subunit F" evidence="5">
    <location>
        <begin position="20"/>
        <end position="66"/>
    </location>
</feature>
<feature type="coiled-coil region" evidence="3">
    <location>
        <begin position="24"/>
        <end position="58"/>
    </location>
</feature>
<comment type="subcellular location">
    <subcellularLocation>
        <location evidence="1">Nucleus</location>
    </subcellularLocation>
</comment>
<proteinExistence type="predicted"/>
<protein>
    <recommendedName>
        <fullName evidence="5">INO80 complex subunit F domain-containing protein</fullName>
    </recommendedName>
</protein>
<reference evidence="6" key="1">
    <citation type="submission" date="2023-11" db="EMBL/GenBank/DDBJ databases">
        <authorList>
            <person name="Alioto T."/>
            <person name="Alioto T."/>
            <person name="Gomez Garrido J."/>
        </authorList>
    </citation>
    <scope>NUCLEOTIDE SEQUENCE</scope>
</reference>
<accession>A0AAI8YZB5</accession>
<feature type="compositionally biased region" description="Polar residues" evidence="4">
    <location>
        <begin position="103"/>
        <end position="130"/>
    </location>
</feature>
<dbReference type="Proteomes" id="UP001296104">
    <property type="component" value="Unassembled WGS sequence"/>
</dbReference>
<evidence type="ECO:0000256" key="4">
    <source>
        <dbReference type="SAM" id="MobiDB-lite"/>
    </source>
</evidence>
<sequence>MPPLGGTQDTPLAPSVEKAYYRKCIELKRRLNEVEAANDEAKKKRMRLDRAVMKMRLERAFLLDELRKRMDVNVDGSDGSGDEEMERPPPDRPHRDKRRRQPASQPAVPSTSTFQATAYTPSAHRTTSDPSLAAIPGGRAPSTADDGRYAQMDQGTPQASGGPAPLPHGSPYGQPPTGLPGGTPHGHTNGASYEDDAEERAMSSRSTVAEPAARSADIENGDAATN</sequence>
<dbReference type="AlphaFoldDB" id="A0AAI8YZB5"/>